<dbReference type="InterPro" id="IPR012296">
    <property type="entry name" value="Nuclease_put_TT1808"/>
</dbReference>
<dbReference type="EMBL" id="CP012333">
    <property type="protein sequence ID" value="AKU99245.1"/>
    <property type="molecule type" value="Genomic_DNA"/>
</dbReference>
<sequence length="108" mass="12516">MLVPDMAGWRRERLPELPEKAYFELAPDWACEVLSPSTASLDRGDKRKVYGTFEVKHLWFVDPEARTLEVFELETKGYRLVEVYSNDARVRAVPFDAVEIELGALWAR</sequence>
<keyword evidence="3" id="KW-1185">Reference proteome</keyword>
<feature type="domain" description="Putative restriction endonuclease" evidence="1">
    <location>
        <begin position="3"/>
        <end position="92"/>
    </location>
</feature>
<dbReference type="Pfam" id="PF05685">
    <property type="entry name" value="Uma2"/>
    <property type="match status" value="1"/>
</dbReference>
<dbReference type="SUPFAM" id="SSF52980">
    <property type="entry name" value="Restriction endonuclease-like"/>
    <property type="match status" value="1"/>
</dbReference>
<protein>
    <recommendedName>
        <fullName evidence="1">Putative restriction endonuclease domain-containing protein</fullName>
    </recommendedName>
</protein>
<dbReference type="PANTHER" id="PTHR34107">
    <property type="entry name" value="SLL0198 PROTEIN-RELATED"/>
    <property type="match status" value="1"/>
</dbReference>
<dbReference type="STRING" id="1391654.AKJ09_05909"/>
<evidence type="ECO:0000313" key="3">
    <source>
        <dbReference type="Proteomes" id="UP000064967"/>
    </source>
</evidence>
<name>A0A0K1Q0E8_9BACT</name>
<gene>
    <name evidence="2" type="ORF">AKJ09_05909</name>
</gene>
<evidence type="ECO:0000313" key="2">
    <source>
        <dbReference type="EMBL" id="AKU99245.1"/>
    </source>
</evidence>
<dbReference type="KEGG" id="llu:AKJ09_05909"/>
<dbReference type="PANTHER" id="PTHR34107:SF4">
    <property type="entry name" value="SLL1222 PROTEIN"/>
    <property type="match status" value="1"/>
</dbReference>
<accession>A0A0K1Q0E8</accession>
<dbReference type="Proteomes" id="UP000064967">
    <property type="component" value="Chromosome"/>
</dbReference>
<dbReference type="PATRIC" id="fig|1391654.3.peg.5995"/>
<dbReference type="Gene3D" id="3.90.1570.10">
    <property type="entry name" value="tt1808, chain A"/>
    <property type="match status" value="1"/>
</dbReference>
<reference evidence="2 3" key="1">
    <citation type="submission" date="2015-08" db="EMBL/GenBank/DDBJ databases">
        <authorList>
            <person name="Babu N.S."/>
            <person name="Beckwith C.J."/>
            <person name="Beseler K.G."/>
            <person name="Brison A."/>
            <person name="Carone J.V."/>
            <person name="Caskin T.P."/>
            <person name="Diamond M."/>
            <person name="Durham M.E."/>
            <person name="Foxe J.M."/>
            <person name="Go M."/>
            <person name="Henderson B.A."/>
            <person name="Jones I.B."/>
            <person name="McGettigan J.A."/>
            <person name="Micheletti S.J."/>
            <person name="Nasrallah M.E."/>
            <person name="Ortiz D."/>
            <person name="Piller C.R."/>
            <person name="Privatt S.R."/>
            <person name="Schneider S.L."/>
            <person name="Sharp S."/>
            <person name="Smith T.C."/>
            <person name="Stanton J.D."/>
            <person name="Ullery H.E."/>
            <person name="Wilson R.J."/>
            <person name="Serrano M.G."/>
            <person name="Buck G."/>
            <person name="Lee V."/>
            <person name="Wang Y."/>
            <person name="Carvalho R."/>
            <person name="Voegtly L."/>
            <person name="Shi R."/>
            <person name="Duckworth R."/>
            <person name="Johnson A."/>
            <person name="Loviza R."/>
            <person name="Walstead R."/>
            <person name="Shah Z."/>
            <person name="Kiflezghi M."/>
            <person name="Wade K."/>
            <person name="Ball S.L."/>
            <person name="Bradley K.W."/>
            <person name="Asai D.J."/>
            <person name="Bowman C.A."/>
            <person name="Russell D.A."/>
            <person name="Pope W.H."/>
            <person name="Jacobs-Sera D."/>
            <person name="Hendrix R.W."/>
            <person name="Hatfull G.F."/>
        </authorList>
    </citation>
    <scope>NUCLEOTIDE SEQUENCE [LARGE SCALE GENOMIC DNA]</scope>
    <source>
        <strain evidence="2 3">DSM 27648</strain>
    </source>
</reference>
<dbReference type="InterPro" id="IPR008538">
    <property type="entry name" value="Uma2"/>
</dbReference>
<dbReference type="AlphaFoldDB" id="A0A0K1Q0E8"/>
<proteinExistence type="predicted"/>
<organism evidence="2 3">
    <name type="scientific">Labilithrix luteola</name>
    <dbReference type="NCBI Taxonomy" id="1391654"/>
    <lineage>
        <taxon>Bacteria</taxon>
        <taxon>Pseudomonadati</taxon>
        <taxon>Myxococcota</taxon>
        <taxon>Polyangia</taxon>
        <taxon>Polyangiales</taxon>
        <taxon>Labilitrichaceae</taxon>
        <taxon>Labilithrix</taxon>
    </lineage>
</organism>
<dbReference type="CDD" id="cd06260">
    <property type="entry name" value="DUF820-like"/>
    <property type="match status" value="1"/>
</dbReference>
<dbReference type="InterPro" id="IPR011335">
    <property type="entry name" value="Restrct_endonuc-II-like"/>
</dbReference>
<evidence type="ECO:0000259" key="1">
    <source>
        <dbReference type="Pfam" id="PF05685"/>
    </source>
</evidence>